<dbReference type="Gene3D" id="3.40.50.150">
    <property type="entry name" value="Vaccinia Virus protein VP39"/>
    <property type="match status" value="1"/>
</dbReference>
<keyword evidence="1" id="KW-0489">Methyltransferase</keyword>
<evidence type="ECO:0000256" key="3">
    <source>
        <dbReference type="ARBA" id="ARBA00022691"/>
    </source>
</evidence>
<dbReference type="PANTHER" id="PTHR10509">
    <property type="entry name" value="O-METHYLTRANSFERASE-RELATED"/>
    <property type="match status" value="1"/>
</dbReference>
<comment type="caution">
    <text evidence="4">The sequence shown here is derived from an EMBL/GenBank/DDBJ whole genome shotgun (WGS) entry which is preliminary data.</text>
</comment>
<proteinExistence type="predicted"/>
<organism evidence="4 5">
    <name type="scientific">Salinicoccus jeotgali</name>
    <dbReference type="NCBI Taxonomy" id="381634"/>
    <lineage>
        <taxon>Bacteria</taxon>
        <taxon>Bacillati</taxon>
        <taxon>Bacillota</taxon>
        <taxon>Bacilli</taxon>
        <taxon>Bacillales</taxon>
        <taxon>Staphylococcaceae</taxon>
        <taxon>Salinicoccus</taxon>
    </lineage>
</organism>
<evidence type="ECO:0000313" key="4">
    <source>
        <dbReference type="EMBL" id="GAA3717064.1"/>
    </source>
</evidence>
<keyword evidence="2" id="KW-0808">Transferase</keyword>
<accession>A0ABP7EC28</accession>
<dbReference type="CDD" id="cd02440">
    <property type="entry name" value="AdoMet_MTases"/>
    <property type="match status" value="1"/>
</dbReference>
<dbReference type="Pfam" id="PF01596">
    <property type="entry name" value="Methyltransf_3"/>
    <property type="match status" value="1"/>
</dbReference>
<reference evidence="5" key="1">
    <citation type="journal article" date="2019" name="Int. J. Syst. Evol. Microbiol.">
        <title>The Global Catalogue of Microorganisms (GCM) 10K type strain sequencing project: providing services to taxonomists for standard genome sequencing and annotation.</title>
        <authorList>
            <consortium name="The Broad Institute Genomics Platform"/>
            <consortium name="The Broad Institute Genome Sequencing Center for Infectious Disease"/>
            <person name="Wu L."/>
            <person name="Ma J."/>
        </authorList>
    </citation>
    <scope>NUCLEOTIDE SEQUENCE [LARGE SCALE GENOMIC DNA]</scope>
    <source>
        <strain evidence="5">JCM 16981</strain>
    </source>
</reference>
<dbReference type="EMBL" id="BAABCK010000012">
    <property type="protein sequence ID" value="GAA3717064.1"/>
    <property type="molecule type" value="Genomic_DNA"/>
</dbReference>
<dbReference type="InterPro" id="IPR029063">
    <property type="entry name" value="SAM-dependent_MTases_sf"/>
</dbReference>
<sequence>MDIYEYIKEMNTEKELFPEMLAYAQENRVPIMDQDALSVMKHYIHLSGTKRILEIGTAIGYSAMHMLSVSQDISVVTIEKDQDSHAHAKRFFEMQGVSDRVRSLLADAKEVVPEELGEQKFDLLFIDASKGNNGNFFDKFSPHVKPGGLIIIDNILLRGLVTKEEITARGTRRMKEKVDGFNRMIKESKMSSAFLPVGDGLLIITKDKEEQGE</sequence>
<keyword evidence="5" id="KW-1185">Reference proteome</keyword>
<evidence type="ECO:0000313" key="5">
    <source>
        <dbReference type="Proteomes" id="UP001500920"/>
    </source>
</evidence>
<dbReference type="InterPro" id="IPR002935">
    <property type="entry name" value="SAM_O-MeTrfase"/>
</dbReference>
<dbReference type="PROSITE" id="PS51682">
    <property type="entry name" value="SAM_OMT_I"/>
    <property type="match status" value="1"/>
</dbReference>
<name>A0ABP7EC28_9STAP</name>
<keyword evidence="3" id="KW-0949">S-adenosyl-L-methionine</keyword>
<dbReference type="PANTHER" id="PTHR10509:SF14">
    <property type="entry name" value="CAFFEOYL-COA O-METHYLTRANSFERASE 3-RELATED"/>
    <property type="match status" value="1"/>
</dbReference>
<gene>
    <name evidence="4" type="ORF">GCM10022378_04080</name>
</gene>
<dbReference type="InterPro" id="IPR050362">
    <property type="entry name" value="Cation-dep_OMT"/>
</dbReference>
<dbReference type="Proteomes" id="UP001500920">
    <property type="component" value="Unassembled WGS sequence"/>
</dbReference>
<evidence type="ECO:0000256" key="1">
    <source>
        <dbReference type="ARBA" id="ARBA00022603"/>
    </source>
</evidence>
<protein>
    <submittedName>
        <fullName evidence="4">O-methyltransferase</fullName>
    </submittedName>
</protein>
<dbReference type="SUPFAM" id="SSF53335">
    <property type="entry name" value="S-adenosyl-L-methionine-dependent methyltransferases"/>
    <property type="match status" value="1"/>
</dbReference>
<evidence type="ECO:0000256" key="2">
    <source>
        <dbReference type="ARBA" id="ARBA00022679"/>
    </source>
</evidence>
<dbReference type="RefSeq" id="WP_344700956.1">
    <property type="nucleotide sequence ID" value="NZ_BAABCK010000012.1"/>
</dbReference>